<sequence length="91" mass="9713">MALGLEAVTFDVADATAVAAFWAGLLDREVRTEPGGALVPGGKGKTQVGLRFVTSDTKEIGPRRLHLHLTSSSLEDQQRTVEKALCLVLQP</sequence>
<feature type="domain" description="Glyoxalase-like" evidence="1">
    <location>
        <begin position="8"/>
        <end position="84"/>
    </location>
</feature>
<gene>
    <name evidence="2" type="ORF">HEB94_000694</name>
</gene>
<reference evidence="2" key="1">
    <citation type="submission" date="2020-10" db="EMBL/GenBank/DDBJ databases">
        <title>Sequencing the genomes of 1000 actinobacteria strains.</title>
        <authorList>
            <person name="Klenk H.-P."/>
        </authorList>
    </citation>
    <scope>NUCLEOTIDE SEQUENCE</scope>
    <source>
        <strain evidence="2">DSM 45354</strain>
    </source>
</reference>
<protein>
    <recommendedName>
        <fullName evidence="1">Glyoxalase-like domain-containing protein</fullName>
    </recommendedName>
</protein>
<keyword evidence="3" id="KW-1185">Reference proteome</keyword>
<dbReference type="RefSeq" id="WP_337917450.1">
    <property type="nucleotide sequence ID" value="NZ_JADBEM010000001.1"/>
</dbReference>
<accession>A0A927MNA9</accession>
<comment type="caution">
    <text evidence="2">The sequence shown here is derived from an EMBL/GenBank/DDBJ whole genome shotgun (WGS) entry which is preliminary data.</text>
</comment>
<evidence type="ECO:0000259" key="1">
    <source>
        <dbReference type="Pfam" id="PF18029"/>
    </source>
</evidence>
<evidence type="ECO:0000313" key="2">
    <source>
        <dbReference type="EMBL" id="MBE1603846.1"/>
    </source>
</evidence>
<dbReference type="Pfam" id="PF18029">
    <property type="entry name" value="Glyoxalase_6"/>
    <property type="match status" value="1"/>
</dbReference>
<evidence type="ECO:0000313" key="3">
    <source>
        <dbReference type="Proteomes" id="UP000638648"/>
    </source>
</evidence>
<proteinExistence type="predicted"/>
<organism evidence="2 3">
    <name type="scientific">Actinopolymorpha pittospori</name>
    <dbReference type="NCBI Taxonomy" id="648752"/>
    <lineage>
        <taxon>Bacteria</taxon>
        <taxon>Bacillati</taxon>
        <taxon>Actinomycetota</taxon>
        <taxon>Actinomycetes</taxon>
        <taxon>Propionibacteriales</taxon>
        <taxon>Actinopolymorphaceae</taxon>
        <taxon>Actinopolymorpha</taxon>
    </lineage>
</organism>
<dbReference type="EMBL" id="JADBEM010000001">
    <property type="protein sequence ID" value="MBE1603846.1"/>
    <property type="molecule type" value="Genomic_DNA"/>
</dbReference>
<dbReference type="AlphaFoldDB" id="A0A927MNA9"/>
<dbReference type="InterPro" id="IPR041581">
    <property type="entry name" value="Glyoxalase_6"/>
</dbReference>
<name>A0A927MNA9_9ACTN</name>
<dbReference type="Proteomes" id="UP000638648">
    <property type="component" value="Unassembled WGS sequence"/>
</dbReference>
<dbReference type="Gene3D" id="3.10.180.10">
    <property type="entry name" value="2,3-Dihydroxybiphenyl 1,2-Dioxygenase, domain 1"/>
    <property type="match status" value="1"/>
</dbReference>
<dbReference type="InterPro" id="IPR029068">
    <property type="entry name" value="Glyas_Bleomycin-R_OHBP_Dase"/>
</dbReference>
<dbReference type="SUPFAM" id="SSF54593">
    <property type="entry name" value="Glyoxalase/Bleomycin resistance protein/Dihydroxybiphenyl dioxygenase"/>
    <property type="match status" value="1"/>
</dbReference>